<proteinExistence type="predicted"/>
<reference evidence="1 2" key="1">
    <citation type="submission" date="2019-03" db="EMBL/GenBank/DDBJ databases">
        <title>Genomic Encyclopedia of Archaeal and Bacterial Type Strains, Phase II (KMG-II): from individual species to whole genera.</title>
        <authorList>
            <person name="Goeker M."/>
        </authorList>
    </citation>
    <scope>NUCLEOTIDE SEQUENCE [LARGE SCALE GENOMIC DNA]</scope>
    <source>
        <strain evidence="1 2">RL-C</strain>
    </source>
</reference>
<keyword evidence="2" id="KW-1185">Reference proteome</keyword>
<evidence type="ECO:0000313" key="1">
    <source>
        <dbReference type="EMBL" id="TCN66478.1"/>
    </source>
</evidence>
<protein>
    <submittedName>
        <fullName evidence="1">Uncharacterized protein</fullName>
    </submittedName>
</protein>
<accession>A0A4R2ECB1</accession>
<comment type="caution">
    <text evidence="1">The sequence shown here is derived from an EMBL/GenBank/DDBJ whole genome shotgun (WGS) entry which is preliminary data.</text>
</comment>
<evidence type="ECO:0000313" key="2">
    <source>
        <dbReference type="Proteomes" id="UP000294830"/>
    </source>
</evidence>
<name>A0A4R2ECB1_9BACT</name>
<dbReference type="EMBL" id="SLWB01000009">
    <property type="protein sequence ID" value="TCN66478.1"/>
    <property type="molecule type" value="Genomic_DNA"/>
</dbReference>
<dbReference type="AlphaFoldDB" id="A0A4R2ECB1"/>
<gene>
    <name evidence="1" type="ORF">CLV25_109107</name>
</gene>
<sequence>MVIKYHLPVKDIYRIVINIYRLVIKHYLLIKNHTILLIRFLLLLKDTRTPIRDDICLERTIGAKLGDAIRLLVEAGAEFLYRQLQPIKLFYRLEH</sequence>
<dbReference type="Proteomes" id="UP000294830">
    <property type="component" value="Unassembled WGS sequence"/>
</dbReference>
<organism evidence="1 2">
    <name type="scientific">Acetobacteroides hydrogenigenes</name>
    <dbReference type="NCBI Taxonomy" id="979970"/>
    <lineage>
        <taxon>Bacteria</taxon>
        <taxon>Pseudomonadati</taxon>
        <taxon>Bacteroidota</taxon>
        <taxon>Bacteroidia</taxon>
        <taxon>Bacteroidales</taxon>
        <taxon>Rikenellaceae</taxon>
        <taxon>Acetobacteroides</taxon>
    </lineage>
</organism>